<gene>
    <name evidence="1" type="ORF">PISMIDRAFT_110801</name>
</gene>
<dbReference type="Proteomes" id="UP000054018">
    <property type="component" value="Unassembled WGS sequence"/>
</dbReference>
<accession>A0A0C9Z5S3</accession>
<name>A0A0C9Z5S3_9AGAM</name>
<dbReference type="InterPro" id="IPR041078">
    <property type="entry name" value="Plavaka"/>
</dbReference>
<dbReference type="AlphaFoldDB" id="A0A0C9Z5S3"/>
<organism evidence="1 2">
    <name type="scientific">Pisolithus microcarpus 441</name>
    <dbReference type="NCBI Taxonomy" id="765257"/>
    <lineage>
        <taxon>Eukaryota</taxon>
        <taxon>Fungi</taxon>
        <taxon>Dikarya</taxon>
        <taxon>Basidiomycota</taxon>
        <taxon>Agaricomycotina</taxon>
        <taxon>Agaricomycetes</taxon>
        <taxon>Agaricomycetidae</taxon>
        <taxon>Boletales</taxon>
        <taxon>Sclerodermatineae</taxon>
        <taxon>Pisolithaceae</taxon>
        <taxon>Pisolithus</taxon>
    </lineage>
</organism>
<dbReference type="OrthoDB" id="3208495at2759"/>
<reference evidence="1 2" key="1">
    <citation type="submission" date="2014-04" db="EMBL/GenBank/DDBJ databases">
        <authorList>
            <consortium name="DOE Joint Genome Institute"/>
            <person name="Kuo A."/>
            <person name="Kohler A."/>
            <person name="Costa M.D."/>
            <person name="Nagy L.G."/>
            <person name="Floudas D."/>
            <person name="Copeland A."/>
            <person name="Barry K.W."/>
            <person name="Cichocki N."/>
            <person name="Veneault-Fourrey C."/>
            <person name="LaButti K."/>
            <person name="Lindquist E.A."/>
            <person name="Lipzen A."/>
            <person name="Lundell T."/>
            <person name="Morin E."/>
            <person name="Murat C."/>
            <person name="Sun H."/>
            <person name="Tunlid A."/>
            <person name="Henrissat B."/>
            <person name="Grigoriev I.V."/>
            <person name="Hibbett D.S."/>
            <person name="Martin F."/>
            <person name="Nordberg H.P."/>
            <person name="Cantor M.N."/>
            <person name="Hua S.X."/>
        </authorList>
    </citation>
    <scope>NUCLEOTIDE SEQUENCE [LARGE SCALE GENOMIC DNA]</scope>
    <source>
        <strain evidence="1 2">441</strain>
    </source>
</reference>
<evidence type="ECO:0000313" key="2">
    <source>
        <dbReference type="Proteomes" id="UP000054018"/>
    </source>
</evidence>
<dbReference type="Pfam" id="PF18759">
    <property type="entry name" value="Plavaka"/>
    <property type="match status" value="1"/>
</dbReference>
<proteinExistence type="predicted"/>
<dbReference type="HOGENOM" id="CLU_002498_2_0_1"/>
<evidence type="ECO:0000313" key="1">
    <source>
        <dbReference type="EMBL" id="KIK17787.1"/>
    </source>
</evidence>
<keyword evidence="2" id="KW-1185">Reference proteome</keyword>
<reference evidence="2" key="2">
    <citation type="submission" date="2015-01" db="EMBL/GenBank/DDBJ databases">
        <title>Evolutionary Origins and Diversification of the Mycorrhizal Mutualists.</title>
        <authorList>
            <consortium name="DOE Joint Genome Institute"/>
            <consortium name="Mycorrhizal Genomics Consortium"/>
            <person name="Kohler A."/>
            <person name="Kuo A."/>
            <person name="Nagy L.G."/>
            <person name="Floudas D."/>
            <person name="Copeland A."/>
            <person name="Barry K.W."/>
            <person name="Cichocki N."/>
            <person name="Veneault-Fourrey C."/>
            <person name="LaButti K."/>
            <person name="Lindquist E.A."/>
            <person name="Lipzen A."/>
            <person name="Lundell T."/>
            <person name="Morin E."/>
            <person name="Murat C."/>
            <person name="Riley R."/>
            <person name="Ohm R."/>
            <person name="Sun H."/>
            <person name="Tunlid A."/>
            <person name="Henrissat B."/>
            <person name="Grigoriev I.V."/>
            <person name="Hibbett D.S."/>
            <person name="Martin F."/>
        </authorList>
    </citation>
    <scope>NUCLEOTIDE SEQUENCE [LARGE SCALE GENOMIC DNA]</scope>
    <source>
        <strain evidence="2">441</strain>
    </source>
</reference>
<dbReference type="STRING" id="765257.A0A0C9Z5S3"/>
<sequence length="329" mass="38354">MSVIKAAFLEPVSKWFHFIPFKRIWKSASGREQRIYDELYLSDVWNKAHDEIQKQKRDDNCQLERVIAGLMFWSDLTQLAQFGHSSAWPVYLFFGNLSKYIRASVTCGACHPIAFIPPLPLSLIHFIKQQQGYSDILMHCKRELFHAVWNLLLDEEFLRAYKNGIVVKCFDGKYRHVYPRIFMYSADYPEKILLATIRDKGYYPCPRCLIPKSNFWCVGLWNDIKARVSQARTYLRSKIVAARDAIYRLGTPIKGAIVERLLKDHSLVPTLNAFTEHLSPLGFELFLIIVVDLMHEFKLGILKNVLQHLIRILYAVNPANVARLSKWYI</sequence>
<dbReference type="EMBL" id="KN833820">
    <property type="protein sequence ID" value="KIK17787.1"/>
    <property type="molecule type" value="Genomic_DNA"/>
</dbReference>
<protein>
    <submittedName>
        <fullName evidence="1">Uncharacterized protein</fullName>
    </submittedName>
</protein>